<evidence type="ECO:0000256" key="1">
    <source>
        <dbReference type="ARBA" id="ARBA00004091"/>
    </source>
</evidence>
<dbReference type="PANTHER" id="PTHR33293">
    <property type="entry name" value="INSERTION ELEMENT IS1 1 PROTEIN INSB-RELATED"/>
    <property type="match status" value="1"/>
</dbReference>
<evidence type="ECO:0000256" key="2">
    <source>
        <dbReference type="ARBA" id="ARBA00008841"/>
    </source>
</evidence>
<dbReference type="InterPro" id="IPR005063">
    <property type="entry name" value="Transposase_27"/>
</dbReference>
<organism evidence="5">
    <name type="scientific">Woronichinia naegeliana WA131</name>
    <dbReference type="NCBI Taxonomy" id="2824559"/>
    <lineage>
        <taxon>Bacteria</taxon>
        <taxon>Bacillati</taxon>
        <taxon>Cyanobacteriota</taxon>
        <taxon>Cyanophyceae</taxon>
        <taxon>Synechococcales</taxon>
        <taxon>Coelosphaeriaceae</taxon>
        <taxon>Woronichinia</taxon>
    </lineage>
</organism>
<dbReference type="EMBL" id="CP073041">
    <property type="protein sequence ID" value="UXE63288.1"/>
    <property type="molecule type" value="Genomic_DNA"/>
</dbReference>
<comment type="function">
    <text evidence="1">Absolutely required for transposition of IS1.</text>
</comment>
<dbReference type="PANTHER" id="PTHR33293:SF1">
    <property type="entry name" value="INSERTION ELEMENT IS1 1 PROTEIN INSB-RELATED"/>
    <property type="match status" value="1"/>
</dbReference>
<name>A0A977L0K6_9CYAN</name>
<protein>
    <submittedName>
        <fullName evidence="5">IS1 family transposase</fullName>
    </submittedName>
</protein>
<comment type="similarity">
    <text evidence="2">Belongs to the transposase 27 family.</text>
</comment>
<accession>A0A977L0K6</accession>
<keyword evidence="3" id="KW-0815">Transposition</keyword>
<dbReference type="InterPro" id="IPR051354">
    <property type="entry name" value="Transposase_27_IS1"/>
</dbReference>
<dbReference type="AlphaFoldDB" id="A0A977L0K6"/>
<gene>
    <name evidence="5" type="ORF">KA717_11945</name>
</gene>
<dbReference type="Proteomes" id="UP001065613">
    <property type="component" value="Chromosome"/>
</dbReference>
<dbReference type="NCBIfam" id="NF033558">
    <property type="entry name" value="transpos_IS1"/>
    <property type="match status" value="1"/>
</dbReference>
<dbReference type="KEGG" id="wna:KA717_11945"/>
<evidence type="ECO:0000313" key="5">
    <source>
        <dbReference type="EMBL" id="UXE63288.1"/>
    </source>
</evidence>
<reference evidence="5" key="1">
    <citation type="submission" date="2021-04" db="EMBL/GenBank/DDBJ databases">
        <title>Genome sequence of Woronichinia naegeliana from Washington state freshwater lake bloom.</title>
        <authorList>
            <person name="Dreher T.W."/>
        </authorList>
    </citation>
    <scope>NUCLEOTIDE SEQUENCE</scope>
    <source>
        <strain evidence="5">WA131</strain>
    </source>
</reference>
<evidence type="ECO:0000256" key="3">
    <source>
        <dbReference type="ARBA" id="ARBA00022578"/>
    </source>
</evidence>
<proteinExistence type="inferred from homology"/>
<dbReference type="GO" id="GO:0004803">
    <property type="term" value="F:transposase activity"/>
    <property type="evidence" value="ECO:0007669"/>
    <property type="project" value="InterPro"/>
</dbReference>
<dbReference type="GO" id="GO:0003677">
    <property type="term" value="F:DNA binding"/>
    <property type="evidence" value="ECO:0007669"/>
    <property type="project" value="InterPro"/>
</dbReference>
<dbReference type="GO" id="GO:0006313">
    <property type="term" value="P:DNA transposition"/>
    <property type="evidence" value="ECO:0007669"/>
    <property type="project" value="InterPro"/>
</dbReference>
<evidence type="ECO:0000256" key="4">
    <source>
        <dbReference type="ARBA" id="ARBA00023172"/>
    </source>
</evidence>
<sequence length="269" mass="31024">MANIFALLFFVLNQLTVEQQLAEKYCPSKTNFKQPCPSCGSYHTIKNGSAHNGKPKNLCKDCGRQFVINSSQKRVSEQTKQLIDRLLLERISLRGIERVTGVSWSWLQNYVNDKFAAVPRQISVSEKARGKLTIECDELWSFVFSKENKFYVWLAIDRTTRDIVGCYIGDRSRASAKKLWASLPAVYRQCAVAYTDFWVSYEKVIPSKRHRAVGKETGQTNHVERLNNTFRQRISRLVRKSLSFSKNVENHIGAIWYFIHDYNAQLAKA</sequence>
<dbReference type="Pfam" id="PF03400">
    <property type="entry name" value="DDE_Tnp_IS1"/>
    <property type="match status" value="1"/>
</dbReference>
<keyword evidence="4" id="KW-0233">DNA recombination</keyword>